<name>A0A084SRX0_9BACT</name>
<gene>
    <name evidence="1" type="ORF">Q664_23695</name>
</gene>
<comment type="caution">
    <text evidence="1">The sequence shown here is derived from an EMBL/GenBank/DDBJ whole genome shotgun (WGS) entry which is preliminary data.</text>
</comment>
<dbReference type="EMBL" id="JPMI01000156">
    <property type="protein sequence ID" value="KFA91205.1"/>
    <property type="molecule type" value="Genomic_DNA"/>
</dbReference>
<reference evidence="1 2" key="1">
    <citation type="submission" date="2014-07" db="EMBL/GenBank/DDBJ databases">
        <title>Draft Genome Sequence of Gephyronic Acid Producer, Cystobacter violaceus Strain Cb vi76.</title>
        <authorList>
            <person name="Stevens D.C."/>
            <person name="Young J."/>
            <person name="Carmichael R."/>
            <person name="Tan J."/>
            <person name="Taylor R.E."/>
        </authorList>
    </citation>
    <scope>NUCLEOTIDE SEQUENCE [LARGE SCALE GENOMIC DNA]</scope>
    <source>
        <strain evidence="1 2">Cb vi76</strain>
    </source>
</reference>
<accession>A0A084SRX0</accession>
<proteinExistence type="predicted"/>
<organism evidence="1 2">
    <name type="scientific">Archangium violaceum Cb vi76</name>
    <dbReference type="NCBI Taxonomy" id="1406225"/>
    <lineage>
        <taxon>Bacteria</taxon>
        <taxon>Pseudomonadati</taxon>
        <taxon>Myxococcota</taxon>
        <taxon>Myxococcia</taxon>
        <taxon>Myxococcales</taxon>
        <taxon>Cystobacterineae</taxon>
        <taxon>Archangiaceae</taxon>
        <taxon>Archangium</taxon>
    </lineage>
</organism>
<evidence type="ECO:0000313" key="2">
    <source>
        <dbReference type="Proteomes" id="UP000028547"/>
    </source>
</evidence>
<dbReference type="Proteomes" id="UP000028547">
    <property type="component" value="Unassembled WGS sequence"/>
</dbReference>
<dbReference type="AlphaFoldDB" id="A0A084SRX0"/>
<protein>
    <submittedName>
        <fullName evidence="1">Uncharacterized protein</fullName>
    </submittedName>
</protein>
<dbReference type="RefSeq" id="WP_043399538.1">
    <property type="nucleotide sequence ID" value="NZ_JPMI01000156.1"/>
</dbReference>
<evidence type="ECO:0000313" key="1">
    <source>
        <dbReference type="EMBL" id="KFA91205.1"/>
    </source>
</evidence>
<sequence>MPRRLVLLVAHPEDEQTYENGWNEMNDQLEFITTNRKILNQCLDALDGGDEWVYVQRMEYGRCKSRIIGRVKVAQVDESAMRVRFENWETYDAAPSRAFGGSTFAEFPE</sequence>